<proteinExistence type="predicted"/>
<feature type="non-terminal residue" evidence="1">
    <location>
        <position position="51"/>
    </location>
</feature>
<sequence>MTEPVLKKGHKVVAARKPNVLAELVPQYGPDKHLVLELDMSKATFWGSAYP</sequence>
<dbReference type="AlphaFoldDB" id="S8FY72"/>
<protein>
    <submittedName>
        <fullName evidence="1">Uncharacterized protein</fullName>
    </submittedName>
</protein>
<name>S8FY72_FOMSC</name>
<dbReference type="Proteomes" id="UP000015241">
    <property type="component" value="Unassembled WGS sequence"/>
</dbReference>
<dbReference type="InParanoid" id="S8FY72"/>
<gene>
    <name evidence="1" type="ORF">FOMPIDRAFT_101080</name>
</gene>
<organism evidence="1 2">
    <name type="scientific">Fomitopsis schrenkii</name>
    <name type="common">Brown rot fungus</name>
    <dbReference type="NCBI Taxonomy" id="2126942"/>
    <lineage>
        <taxon>Eukaryota</taxon>
        <taxon>Fungi</taxon>
        <taxon>Dikarya</taxon>
        <taxon>Basidiomycota</taxon>
        <taxon>Agaricomycotina</taxon>
        <taxon>Agaricomycetes</taxon>
        <taxon>Polyporales</taxon>
        <taxon>Fomitopsis</taxon>
    </lineage>
</organism>
<keyword evidence="2" id="KW-1185">Reference proteome</keyword>
<accession>S8FY72</accession>
<evidence type="ECO:0000313" key="2">
    <source>
        <dbReference type="Proteomes" id="UP000015241"/>
    </source>
</evidence>
<evidence type="ECO:0000313" key="1">
    <source>
        <dbReference type="EMBL" id="EPT03145.1"/>
    </source>
</evidence>
<reference evidence="1 2" key="1">
    <citation type="journal article" date="2012" name="Science">
        <title>The Paleozoic origin of enzymatic lignin decomposition reconstructed from 31 fungal genomes.</title>
        <authorList>
            <person name="Floudas D."/>
            <person name="Binder M."/>
            <person name="Riley R."/>
            <person name="Barry K."/>
            <person name="Blanchette R.A."/>
            <person name="Henrissat B."/>
            <person name="Martinez A.T."/>
            <person name="Otillar R."/>
            <person name="Spatafora J.W."/>
            <person name="Yadav J.S."/>
            <person name="Aerts A."/>
            <person name="Benoit I."/>
            <person name="Boyd A."/>
            <person name="Carlson A."/>
            <person name="Copeland A."/>
            <person name="Coutinho P.M."/>
            <person name="de Vries R.P."/>
            <person name="Ferreira P."/>
            <person name="Findley K."/>
            <person name="Foster B."/>
            <person name="Gaskell J."/>
            <person name="Glotzer D."/>
            <person name="Gorecki P."/>
            <person name="Heitman J."/>
            <person name="Hesse C."/>
            <person name="Hori C."/>
            <person name="Igarashi K."/>
            <person name="Jurgens J.A."/>
            <person name="Kallen N."/>
            <person name="Kersten P."/>
            <person name="Kohler A."/>
            <person name="Kuees U."/>
            <person name="Kumar T.K.A."/>
            <person name="Kuo A."/>
            <person name="LaButti K."/>
            <person name="Larrondo L.F."/>
            <person name="Lindquist E."/>
            <person name="Ling A."/>
            <person name="Lombard V."/>
            <person name="Lucas S."/>
            <person name="Lundell T."/>
            <person name="Martin R."/>
            <person name="McLaughlin D.J."/>
            <person name="Morgenstern I."/>
            <person name="Morin E."/>
            <person name="Murat C."/>
            <person name="Nagy L.G."/>
            <person name="Nolan M."/>
            <person name="Ohm R.A."/>
            <person name="Patyshakuliyeva A."/>
            <person name="Rokas A."/>
            <person name="Ruiz-Duenas F.J."/>
            <person name="Sabat G."/>
            <person name="Salamov A."/>
            <person name="Samejima M."/>
            <person name="Schmutz J."/>
            <person name="Slot J.C."/>
            <person name="St John F."/>
            <person name="Stenlid J."/>
            <person name="Sun H."/>
            <person name="Sun S."/>
            <person name="Syed K."/>
            <person name="Tsang A."/>
            <person name="Wiebenga A."/>
            <person name="Young D."/>
            <person name="Pisabarro A."/>
            <person name="Eastwood D.C."/>
            <person name="Martin F."/>
            <person name="Cullen D."/>
            <person name="Grigoriev I.V."/>
            <person name="Hibbett D.S."/>
        </authorList>
    </citation>
    <scope>NUCLEOTIDE SEQUENCE</scope>
    <source>
        <strain evidence="2">FP-58527</strain>
    </source>
</reference>
<dbReference type="HOGENOM" id="CLU_3111908_0_0_1"/>
<dbReference type="EMBL" id="KE504131">
    <property type="protein sequence ID" value="EPT03145.1"/>
    <property type="molecule type" value="Genomic_DNA"/>
</dbReference>